<feature type="active site" description="Nucleophile and sulfur donor" evidence="1">
    <location>
        <position position="193"/>
    </location>
</feature>
<evidence type="ECO:0000313" key="3">
    <source>
        <dbReference type="EMBL" id="MBC8568073.1"/>
    </source>
</evidence>
<dbReference type="Gene3D" id="3.40.50.620">
    <property type="entry name" value="HUPs"/>
    <property type="match status" value="1"/>
</dbReference>
<dbReference type="InterPro" id="IPR052188">
    <property type="entry name" value="Ni-pincer_cofactor_biosynth"/>
</dbReference>
<dbReference type="EMBL" id="JACRTA010000001">
    <property type="protein sequence ID" value="MBC8568073.1"/>
    <property type="molecule type" value="Genomic_DNA"/>
</dbReference>
<reference evidence="3" key="1">
    <citation type="submission" date="2020-08" db="EMBL/GenBank/DDBJ databases">
        <title>Genome public.</title>
        <authorList>
            <person name="Liu C."/>
            <person name="Sun Q."/>
        </authorList>
    </citation>
    <scope>NUCLEOTIDE SEQUENCE</scope>
    <source>
        <strain evidence="3">NSJ-24</strain>
    </source>
</reference>
<evidence type="ECO:0000313" key="4">
    <source>
        <dbReference type="Proteomes" id="UP000610862"/>
    </source>
</evidence>
<protein>
    <submittedName>
        <fullName evidence="3">ATP-dependent sacrificial sulfur transferase LarE</fullName>
    </submittedName>
</protein>
<gene>
    <name evidence="3" type="primary">larE</name>
    <name evidence="3" type="ORF">H8692_04735</name>
</gene>
<comment type="caution">
    <text evidence="3">The sequence shown here is derived from an EMBL/GenBank/DDBJ whole genome shotgun (WGS) entry which is preliminary data.</text>
</comment>
<dbReference type="InterPro" id="IPR005232">
    <property type="entry name" value="LarE"/>
</dbReference>
<dbReference type="Proteomes" id="UP000610862">
    <property type="component" value="Unassembled WGS sequence"/>
</dbReference>
<dbReference type="NCBIfam" id="TIGR00268">
    <property type="entry name" value="ATP-dependent sacrificial sulfur transferase LarE"/>
    <property type="match status" value="1"/>
</dbReference>
<dbReference type="AlphaFoldDB" id="A0A926E7Z9"/>
<dbReference type="GO" id="GO:0006163">
    <property type="term" value="P:purine nucleotide metabolic process"/>
    <property type="evidence" value="ECO:0007669"/>
    <property type="project" value="UniProtKB-ARBA"/>
</dbReference>
<dbReference type="RefSeq" id="WP_187525084.1">
    <property type="nucleotide sequence ID" value="NZ_JACRTA010000001.1"/>
</dbReference>
<dbReference type="GO" id="GO:0016783">
    <property type="term" value="F:sulfurtransferase activity"/>
    <property type="evidence" value="ECO:0007669"/>
    <property type="project" value="InterPro"/>
</dbReference>
<sequence length="282" mass="31783">MTIYEKLKKLEYILNDLGRITVALSGGVDSVFLLTFAYKLWGDDRVSAVTAQGPHFADDETAYADYLCSELGIKHDIASVDHILSVIADNPPDRCYICKREIFSSIKEIAEKQGRNLVDGTNLDDLDDYRPGYKALQELGISSPLKDAGLTKSEIRKSLRKLSDTDPFIKQALMIPSDDGKTFPIWEKPAFACLASRIPYGQTITKEKLLSVYKAECFLKALGFTQIRVRHHGDVARIEVLPHDRKKFFDEKFMDKVNDEIKKCGFRFAALDLGGYKMGNLN</sequence>
<dbReference type="InterPro" id="IPR022310">
    <property type="entry name" value="NAD/GMP_synthase"/>
</dbReference>
<name>A0A926E7Z9_9FIRM</name>
<dbReference type="PANTHER" id="PTHR43169">
    <property type="entry name" value="EXSB FAMILY PROTEIN"/>
    <property type="match status" value="1"/>
</dbReference>
<organism evidence="3 4">
    <name type="scientific">Lentihominibacter hominis</name>
    <dbReference type="NCBI Taxonomy" id="2763645"/>
    <lineage>
        <taxon>Bacteria</taxon>
        <taxon>Bacillati</taxon>
        <taxon>Bacillota</taxon>
        <taxon>Clostridia</taxon>
        <taxon>Peptostreptococcales</taxon>
        <taxon>Anaerovoracaceae</taxon>
        <taxon>Lentihominibacter</taxon>
    </lineage>
</organism>
<accession>A0A926E7Z9</accession>
<dbReference type="CDD" id="cd01990">
    <property type="entry name" value="LarE-like"/>
    <property type="match status" value="1"/>
</dbReference>
<dbReference type="Pfam" id="PF02540">
    <property type="entry name" value="NAD_synthase"/>
    <property type="match status" value="1"/>
</dbReference>
<feature type="domain" description="NAD/GMP synthase" evidence="2">
    <location>
        <begin position="20"/>
        <end position="89"/>
    </location>
</feature>
<dbReference type="SUPFAM" id="SSF52402">
    <property type="entry name" value="Adenine nucleotide alpha hydrolases-like"/>
    <property type="match status" value="1"/>
</dbReference>
<dbReference type="PIRSF" id="PIRSF006661">
    <property type="entry name" value="PP-lp_UCP006661"/>
    <property type="match status" value="1"/>
</dbReference>
<evidence type="ECO:0000259" key="2">
    <source>
        <dbReference type="Pfam" id="PF02540"/>
    </source>
</evidence>
<dbReference type="InterPro" id="IPR014729">
    <property type="entry name" value="Rossmann-like_a/b/a_fold"/>
</dbReference>
<proteinExistence type="predicted"/>
<keyword evidence="4" id="KW-1185">Reference proteome</keyword>
<evidence type="ECO:0000256" key="1">
    <source>
        <dbReference type="PIRSR" id="PIRSR006661-1"/>
    </source>
</evidence>
<keyword evidence="3" id="KW-0808">Transferase</keyword>
<dbReference type="PANTHER" id="PTHR43169:SF2">
    <property type="entry name" value="NAD_GMP SYNTHASE DOMAIN-CONTAINING PROTEIN"/>
    <property type="match status" value="1"/>
</dbReference>